<proteinExistence type="inferred from homology"/>
<keyword evidence="4 12" id="KW-0812">Transmembrane</keyword>
<accession>A0A8X7XJ66</accession>
<keyword evidence="8 13" id="KW-0472">Membrane</keyword>
<evidence type="ECO:0000313" key="15">
    <source>
        <dbReference type="Proteomes" id="UP000886611"/>
    </source>
</evidence>
<keyword evidence="15" id="KW-1185">Reference proteome</keyword>
<comment type="similarity">
    <text evidence="12">Belongs to the amiloride-sensitive sodium channel (TC 1.A.6) family.</text>
</comment>
<gene>
    <name evidence="14" type="primary">Asic1a_0</name>
    <name evidence="14" type="ORF">GTO96_0014329</name>
</gene>
<comment type="subcellular location">
    <subcellularLocation>
        <location evidence="1">Membrane</location>
        <topology evidence="1">Multi-pass membrane protein</topology>
    </subcellularLocation>
</comment>
<feature type="non-terminal residue" evidence="14">
    <location>
        <position position="244"/>
    </location>
</feature>
<feature type="non-terminal residue" evidence="14">
    <location>
        <position position="1"/>
    </location>
</feature>
<evidence type="ECO:0000256" key="9">
    <source>
        <dbReference type="ARBA" id="ARBA00023157"/>
    </source>
</evidence>
<dbReference type="PANTHER" id="PTHR11690:SF170">
    <property type="entry name" value="ACID-SENSING ION CHANNEL 1"/>
    <property type="match status" value="1"/>
</dbReference>
<keyword evidence="5 13" id="KW-1133">Transmembrane helix</keyword>
<protein>
    <submittedName>
        <fullName evidence="14">ASI1A protein</fullName>
    </submittedName>
</protein>
<sequence>MESRMRYITCIVRERQLWYYGHVAHFPKGDPAHKILIDEHPSGWTRPRGRPHKTWLWQMEGHFWRVGLDRMSACGGRGGRWRCCTAKFVMDLKGEPEDGVSQPPPALDAFASRSTLHGISHIFSSGRFRVKRCFWLCCFLGSFSILLYVCVDRVHLYLQYPHVTKLDEVAAPVIIFPAVTFCNLNEFRFSRVTRNDLYHAGELLALLNHSSSVSLNVQLWSCNWKSTIKGVLSMLRDIKHDSCK</sequence>
<evidence type="ECO:0000256" key="7">
    <source>
        <dbReference type="ARBA" id="ARBA00023065"/>
    </source>
</evidence>
<evidence type="ECO:0000256" key="5">
    <source>
        <dbReference type="ARBA" id="ARBA00022989"/>
    </source>
</evidence>
<name>A0A8X7XJ66_POLSE</name>
<dbReference type="GO" id="GO:0005886">
    <property type="term" value="C:plasma membrane"/>
    <property type="evidence" value="ECO:0007669"/>
    <property type="project" value="TreeGrafter"/>
</dbReference>
<dbReference type="GO" id="GO:0015280">
    <property type="term" value="F:ligand-gated sodium channel activity"/>
    <property type="evidence" value="ECO:0007669"/>
    <property type="project" value="TreeGrafter"/>
</dbReference>
<evidence type="ECO:0000256" key="6">
    <source>
        <dbReference type="ARBA" id="ARBA00023053"/>
    </source>
</evidence>
<dbReference type="Pfam" id="PF00858">
    <property type="entry name" value="ASC"/>
    <property type="match status" value="1"/>
</dbReference>
<dbReference type="Proteomes" id="UP000886611">
    <property type="component" value="Unassembled WGS sequence"/>
</dbReference>
<comment type="caution">
    <text evidence="14">The sequence shown here is derived from an EMBL/GenBank/DDBJ whole genome shotgun (WGS) entry which is preliminary data.</text>
</comment>
<evidence type="ECO:0000256" key="8">
    <source>
        <dbReference type="ARBA" id="ARBA00023136"/>
    </source>
</evidence>
<evidence type="ECO:0000256" key="1">
    <source>
        <dbReference type="ARBA" id="ARBA00004141"/>
    </source>
</evidence>
<evidence type="ECO:0000256" key="13">
    <source>
        <dbReference type="SAM" id="Phobius"/>
    </source>
</evidence>
<keyword evidence="11 12" id="KW-0407">Ion channel</keyword>
<reference evidence="14 15" key="1">
    <citation type="journal article" date="2021" name="Cell">
        <title>Tracing the genetic footprints of vertebrate landing in non-teleost ray-finned fishes.</title>
        <authorList>
            <person name="Bi X."/>
            <person name="Wang K."/>
            <person name="Yang L."/>
            <person name="Pan H."/>
            <person name="Jiang H."/>
            <person name="Wei Q."/>
            <person name="Fang M."/>
            <person name="Yu H."/>
            <person name="Zhu C."/>
            <person name="Cai Y."/>
            <person name="He Y."/>
            <person name="Gan X."/>
            <person name="Zeng H."/>
            <person name="Yu D."/>
            <person name="Zhu Y."/>
            <person name="Jiang H."/>
            <person name="Qiu Q."/>
            <person name="Yang H."/>
            <person name="Zhang Y.E."/>
            <person name="Wang W."/>
            <person name="Zhu M."/>
            <person name="He S."/>
            <person name="Zhang G."/>
        </authorList>
    </citation>
    <scope>NUCLEOTIDE SEQUENCE [LARGE SCALE GENOMIC DNA]</scope>
    <source>
        <strain evidence="14">Bchr_013</strain>
    </source>
</reference>
<keyword evidence="9" id="KW-1015">Disulfide bond</keyword>
<feature type="transmembrane region" description="Helical" evidence="13">
    <location>
        <begin position="169"/>
        <end position="187"/>
    </location>
</feature>
<keyword evidence="3 12" id="KW-0894">Sodium channel</keyword>
<dbReference type="InterPro" id="IPR001873">
    <property type="entry name" value="ENaC"/>
</dbReference>
<feature type="transmembrane region" description="Helical" evidence="13">
    <location>
        <begin position="133"/>
        <end position="149"/>
    </location>
</feature>
<keyword evidence="6" id="KW-0915">Sodium</keyword>
<evidence type="ECO:0000256" key="2">
    <source>
        <dbReference type="ARBA" id="ARBA00022448"/>
    </source>
</evidence>
<keyword evidence="10 12" id="KW-0739">Sodium transport</keyword>
<dbReference type="Gene3D" id="1.10.3590.10">
    <property type="entry name" value="acid-sensing ion channel 1 domain"/>
    <property type="match status" value="1"/>
</dbReference>
<dbReference type="EMBL" id="JAATIS010000485">
    <property type="protein sequence ID" value="KAG2468279.1"/>
    <property type="molecule type" value="Genomic_DNA"/>
</dbReference>
<keyword evidence="2 12" id="KW-0813">Transport</keyword>
<evidence type="ECO:0000256" key="10">
    <source>
        <dbReference type="ARBA" id="ARBA00023201"/>
    </source>
</evidence>
<keyword evidence="7 12" id="KW-0406">Ion transport</keyword>
<evidence type="ECO:0000256" key="4">
    <source>
        <dbReference type="ARBA" id="ARBA00022692"/>
    </source>
</evidence>
<dbReference type="AlphaFoldDB" id="A0A8X7XJ66"/>
<evidence type="ECO:0000256" key="11">
    <source>
        <dbReference type="ARBA" id="ARBA00023303"/>
    </source>
</evidence>
<dbReference type="Gene3D" id="1.10.287.770">
    <property type="entry name" value="YojJ-like"/>
    <property type="match status" value="1"/>
</dbReference>
<evidence type="ECO:0000313" key="14">
    <source>
        <dbReference type="EMBL" id="KAG2468279.1"/>
    </source>
</evidence>
<evidence type="ECO:0000256" key="3">
    <source>
        <dbReference type="ARBA" id="ARBA00022461"/>
    </source>
</evidence>
<dbReference type="PANTHER" id="PTHR11690">
    <property type="entry name" value="AMILORIDE-SENSITIVE SODIUM CHANNEL-RELATED"/>
    <property type="match status" value="1"/>
</dbReference>
<evidence type="ECO:0000256" key="12">
    <source>
        <dbReference type="RuleBase" id="RU000679"/>
    </source>
</evidence>
<organism evidence="14 15">
    <name type="scientific">Polypterus senegalus</name>
    <name type="common">Senegal bichir</name>
    <dbReference type="NCBI Taxonomy" id="55291"/>
    <lineage>
        <taxon>Eukaryota</taxon>
        <taxon>Metazoa</taxon>
        <taxon>Chordata</taxon>
        <taxon>Craniata</taxon>
        <taxon>Vertebrata</taxon>
        <taxon>Euteleostomi</taxon>
        <taxon>Actinopterygii</taxon>
        <taxon>Polypteriformes</taxon>
        <taxon>Polypteridae</taxon>
        <taxon>Polypterus</taxon>
    </lineage>
</organism>